<evidence type="ECO:0000313" key="2">
    <source>
        <dbReference type="EMBL" id="RUL58769.1"/>
    </source>
</evidence>
<protein>
    <submittedName>
        <fullName evidence="2">T9SS type A sorting domain-containing protein</fullName>
    </submittedName>
</protein>
<dbReference type="RefSeq" id="WP_126677865.1">
    <property type="nucleotide sequence ID" value="NZ_RYYU01000001.1"/>
</dbReference>
<feature type="signal peptide" evidence="1">
    <location>
        <begin position="1"/>
        <end position="24"/>
    </location>
</feature>
<sequence length="102" mass="11308">MIKNILFFSLASVLIFGMPGVSRAESAIEIIDNDYQTVTISVQESVLHVTGANGQILQIYNVAGMMIKSIKVDSNDRRYELNLNKGCYIVKVGKTVRKVSIK</sequence>
<proteinExistence type="predicted"/>
<name>A0A3S0PTN2_9BACT</name>
<reference evidence="2 3" key="1">
    <citation type="submission" date="2018-12" db="EMBL/GenBank/DDBJ databases">
        <title>Genome sequencing of Prevotella sp. KCOM 3155 (= JS262).</title>
        <authorList>
            <person name="Kook J.-K."/>
            <person name="Park S.-N."/>
            <person name="Lim Y.K."/>
        </authorList>
    </citation>
    <scope>NUCLEOTIDE SEQUENCE [LARGE SCALE GENOMIC DNA]</scope>
    <source>
        <strain evidence="2 3">KCOM 3155</strain>
    </source>
</reference>
<dbReference type="NCBIfam" id="TIGR04183">
    <property type="entry name" value="Por_Secre_tail"/>
    <property type="match status" value="1"/>
</dbReference>
<dbReference type="EMBL" id="RYYU01000001">
    <property type="protein sequence ID" value="RUL58769.1"/>
    <property type="molecule type" value="Genomic_DNA"/>
</dbReference>
<gene>
    <name evidence="2" type="ORF">EHV08_02610</name>
</gene>
<evidence type="ECO:0000313" key="3">
    <source>
        <dbReference type="Proteomes" id="UP000278983"/>
    </source>
</evidence>
<dbReference type="InterPro" id="IPR026444">
    <property type="entry name" value="Secre_tail"/>
</dbReference>
<comment type="caution">
    <text evidence="2">The sequence shown here is derived from an EMBL/GenBank/DDBJ whole genome shotgun (WGS) entry which is preliminary data.</text>
</comment>
<evidence type="ECO:0000256" key="1">
    <source>
        <dbReference type="SAM" id="SignalP"/>
    </source>
</evidence>
<organism evidence="2 3">
    <name type="scientific">Prevotella koreensis</name>
    <dbReference type="NCBI Taxonomy" id="2490854"/>
    <lineage>
        <taxon>Bacteria</taxon>
        <taxon>Pseudomonadati</taxon>
        <taxon>Bacteroidota</taxon>
        <taxon>Bacteroidia</taxon>
        <taxon>Bacteroidales</taxon>
        <taxon>Prevotellaceae</taxon>
        <taxon>Prevotella</taxon>
    </lineage>
</organism>
<keyword evidence="3" id="KW-1185">Reference proteome</keyword>
<dbReference type="OrthoDB" id="1050368at2"/>
<dbReference type="AlphaFoldDB" id="A0A3S0PTN2"/>
<accession>A0A3S0PTN2</accession>
<feature type="chain" id="PRO_5018734949" evidence="1">
    <location>
        <begin position="25"/>
        <end position="102"/>
    </location>
</feature>
<dbReference type="Proteomes" id="UP000278983">
    <property type="component" value="Unassembled WGS sequence"/>
</dbReference>
<keyword evidence="1" id="KW-0732">Signal</keyword>